<dbReference type="AlphaFoldDB" id="A0A4Y2P0L1"/>
<gene>
    <name evidence="2" type="ORF">AVEN_21157_1</name>
</gene>
<dbReference type="EMBL" id="BGPR01009988">
    <property type="protein sequence ID" value="GBN43586.1"/>
    <property type="molecule type" value="Genomic_DNA"/>
</dbReference>
<accession>A0A4Y2P0L1</accession>
<evidence type="ECO:0000313" key="2">
    <source>
        <dbReference type="EMBL" id="GBN43586.1"/>
    </source>
</evidence>
<dbReference type="Proteomes" id="UP000499080">
    <property type="component" value="Unassembled WGS sequence"/>
</dbReference>
<proteinExistence type="predicted"/>
<protein>
    <submittedName>
        <fullName evidence="2">Uncharacterized protein</fullName>
    </submittedName>
</protein>
<evidence type="ECO:0000313" key="3">
    <source>
        <dbReference type="Proteomes" id="UP000499080"/>
    </source>
</evidence>
<keyword evidence="3" id="KW-1185">Reference proteome</keyword>
<feature type="region of interest" description="Disordered" evidence="1">
    <location>
        <begin position="1"/>
        <end position="39"/>
    </location>
</feature>
<sequence length="154" mass="17878">MTPEKWQRSSKIRETVSSIGHHETALERSHRLSHDRTAKTSLRPQKGLSWVRSRTPAVVRVFQKRVLNPDNKESFFWQEILLHVKWLDIRQFEYRGCQSITNGNDPAPLELPPFEEEYEDIPEDQPRDLDELMVVASFGPNGELGSQLKSVVEI</sequence>
<evidence type="ECO:0000256" key="1">
    <source>
        <dbReference type="SAM" id="MobiDB-lite"/>
    </source>
</evidence>
<comment type="caution">
    <text evidence="2">The sequence shown here is derived from an EMBL/GenBank/DDBJ whole genome shotgun (WGS) entry which is preliminary data.</text>
</comment>
<name>A0A4Y2P0L1_ARAVE</name>
<organism evidence="2 3">
    <name type="scientific">Araneus ventricosus</name>
    <name type="common">Orbweaver spider</name>
    <name type="synonym">Epeira ventricosa</name>
    <dbReference type="NCBI Taxonomy" id="182803"/>
    <lineage>
        <taxon>Eukaryota</taxon>
        <taxon>Metazoa</taxon>
        <taxon>Ecdysozoa</taxon>
        <taxon>Arthropoda</taxon>
        <taxon>Chelicerata</taxon>
        <taxon>Arachnida</taxon>
        <taxon>Araneae</taxon>
        <taxon>Araneomorphae</taxon>
        <taxon>Entelegynae</taxon>
        <taxon>Araneoidea</taxon>
        <taxon>Araneidae</taxon>
        <taxon>Araneus</taxon>
    </lineage>
</organism>
<feature type="compositionally biased region" description="Basic and acidic residues" evidence="1">
    <location>
        <begin position="1"/>
        <end position="38"/>
    </location>
</feature>
<reference evidence="2 3" key="1">
    <citation type="journal article" date="2019" name="Sci. Rep.">
        <title>Orb-weaving spider Araneus ventricosus genome elucidates the spidroin gene catalogue.</title>
        <authorList>
            <person name="Kono N."/>
            <person name="Nakamura H."/>
            <person name="Ohtoshi R."/>
            <person name="Moran D.A.P."/>
            <person name="Shinohara A."/>
            <person name="Yoshida Y."/>
            <person name="Fujiwara M."/>
            <person name="Mori M."/>
            <person name="Tomita M."/>
            <person name="Arakawa K."/>
        </authorList>
    </citation>
    <scope>NUCLEOTIDE SEQUENCE [LARGE SCALE GENOMIC DNA]</scope>
</reference>